<keyword evidence="3" id="KW-1185">Reference proteome</keyword>
<dbReference type="EMBL" id="NJHN03000029">
    <property type="protein sequence ID" value="KAH9424507.1"/>
    <property type="molecule type" value="Genomic_DNA"/>
</dbReference>
<accession>A0ABQ8JPI2</accession>
<name>A0ABQ8JPI2_DERPT</name>
<evidence type="ECO:0000256" key="1">
    <source>
        <dbReference type="SAM" id="MobiDB-lite"/>
    </source>
</evidence>
<feature type="compositionally biased region" description="Polar residues" evidence="1">
    <location>
        <begin position="58"/>
        <end position="69"/>
    </location>
</feature>
<feature type="region of interest" description="Disordered" evidence="1">
    <location>
        <begin position="106"/>
        <end position="132"/>
    </location>
</feature>
<feature type="region of interest" description="Disordered" evidence="1">
    <location>
        <begin position="151"/>
        <end position="174"/>
    </location>
</feature>
<feature type="region of interest" description="Disordered" evidence="1">
    <location>
        <begin position="33"/>
        <end position="82"/>
    </location>
</feature>
<feature type="compositionally biased region" description="Low complexity" evidence="1">
    <location>
        <begin position="36"/>
        <end position="56"/>
    </location>
</feature>
<protein>
    <submittedName>
        <fullName evidence="2">Uncharacterized protein</fullName>
    </submittedName>
</protein>
<gene>
    <name evidence="2" type="ORF">DERP_004692</name>
</gene>
<reference evidence="2 3" key="1">
    <citation type="journal article" date="2018" name="J. Allergy Clin. Immunol.">
        <title>High-quality assembly of Dermatophagoides pteronyssinus genome and transcriptome reveals a wide range of novel allergens.</title>
        <authorList>
            <person name="Liu X.Y."/>
            <person name="Yang K.Y."/>
            <person name="Wang M.Q."/>
            <person name="Kwok J.S."/>
            <person name="Zeng X."/>
            <person name="Yang Z."/>
            <person name="Xiao X.J."/>
            <person name="Lau C.P."/>
            <person name="Li Y."/>
            <person name="Huang Z.M."/>
            <person name="Ba J.G."/>
            <person name="Yim A.K."/>
            <person name="Ouyang C.Y."/>
            <person name="Ngai S.M."/>
            <person name="Chan T.F."/>
            <person name="Leung E.L."/>
            <person name="Liu L."/>
            <person name="Liu Z.G."/>
            <person name="Tsui S.K."/>
        </authorList>
    </citation>
    <scope>NUCLEOTIDE SEQUENCE [LARGE SCALE GENOMIC DNA]</scope>
    <source>
        <strain evidence="2">Derp</strain>
    </source>
</reference>
<sequence length="417" mass="48185">MSISTATVSKQKNDRFSKIHDLLNKTLVKKMNQMNSSSGGLPKSLYSSSSSTSASTMMVKTNSNSTCRISSPRSPSPPSFLLKGIQDKIKRNEFSKLEQLLAAKLQSKIPNKPKQSKPASNNQSSSDNEDDFSLSTISIDEIDYDSKQPMFEHGDKIQSSSSSSNDDKNRSKKKFTRNEIVKILEEKHYLENKCHEIYLVQRQISNLLKEFYQKCLDKQKRMGKYYDNLVYAHKCLLISSEQQQLIKRQIQMLNLSAKNNFIINNNNNYANKIQNHHCNNELLKNFWPNHHLIDEKSKKCLAIKSLSIKLHEKRLRQIFLRGKGLMTKIVSSLKKRKRLDVKQIDLTSVARCLNQQQPINSSFQLLGQIKLDYSNLGQQQRPFRLEKFNYCCIFDNEIHLDFELSSDNDDNNNVEIF</sequence>
<evidence type="ECO:0000313" key="2">
    <source>
        <dbReference type="EMBL" id="KAH9424507.1"/>
    </source>
</evidence>
<dbReference type="Proteomes" id="UP000887458">
    <property type="component" value="Unassembled WGS sequence"/>
</dbReference>
<organism evidence="2 3">
    <name type="scientific">Dermatophagoides pteronyssinus</name>
    <name type="common">European house dust mite</name>
    <dbReference type="NCBI Taxonomy" id="6956"/>
    <lineage>
        <taxon>Eukaryota</taxon>
        <taxon>Metazoa</taxon>
        <taxon>Ecdysozoa</taxon>
        <taxon>Arthropoda</taxon>
        <taxon>Chelicerata</taxon>
        <taxon>Arachnida</taxon>
        <taxon>Acari</taxon>
        <taxon>Acariformes</taxon>
        <taxon>Sarcoptiformes</taxon>
        <taxon>Astigmata</taxon>
        <taxon>Psoroptidia</taxon>
        <taxon>Analgoidea</taxon>
        <taxon>Pyroglyphidae</taxon>
        <taxon>Dermatophagoidinae</taxon>
        <taxon>Dermatophagoides</taxon>
    </lineage>
</organism>
<reference evidence="2 3" key="2">
    <citation type="journal article" date="2022" name="Mol. Biol. Evol.">
        <title>Comparative Genomics Reveals Insights into the Divergent Evolution of Astigmatic Mites and Household Pest Adaptations.</title>
        <authorList>
            <person name="Xiong Q."/>
            <person name="Wan A.T."/>
            <person name="Liu X."/>
            <person name="Fung C.S."/>
            <person name="Xiao X."/>
            <person name="Malainual N."/>
            <person name="Hou J."/>
            <person name="Wang L."/>
            <person name="Wang M."/>
            <person name="Yang K.Y."/>
            <person name="Cui Y."/>
            <person name="Leung E.L."/>
            <person name="Nong W."/>
            <person name="Shin S.K."/>
            <person name="Au S.W."/>
            <person name="Jeong K.Y."/>
            <person name="Chew F.T."/>
            <person name="Hui J.H."/>
            <person name="Leung T.F."/>
            <person name="Tungtrongchitr A."/>
            <person name="Zhong N."/>
            <person name="Liu Z."/>
            <person name="Tsui S.K."/>
        </authorList>
    </citation>
    <scope>NUCLEOTIDE SEQUENCE [LARGE SCALE GENOMIC DNA]</scope>
    <source>
        <strain evidence="2">Derp</strain>
    </source>
</reference>
<evidence type="ECO:0000313" key="3">
    <source>
        <dbReference type="Proteomes" id="UP000887458"/>
    </source>
</evidence>
<proteinExistence type="predicted"/>
<comment type="caution">
    <text evidence="2">The sequence shown here is derived from an EMBL/GenBank/DDBJ whole genome shotgun (WGS) entry which is preliminary data.</text>
</comment>